<dbReference type="EMBL" id="CM056814">
    <property type="protein sequence ID" value="KAJ8628527.1"/>
    <property type="molecule type" value="Genomic_DNA"/>
</dbReference>
<dbReference type="Proteomes" id="UP001234297">
    <property type="component" value="Chromosome 6"/>
</dbReference>
<protein>
    <submittedName>
        <fullName evidence="1">Uncharacterized protein</fullName>
    </submittedName>
</protein>
<accession>A0ACC2L4V4</accession>
<reference evidence="1 2" key="1">
    <citation type="journal article" date="2022" name="Hortic Res">
        <title>A haplotype resolved chromosomal level avocado genome allows analysis of novel avocado genes.</title>
        <authorList>
            <person name="Nath O."/>
            <person name="Fletcher S.J."/>
            <person name="Hayward A."/>
            <person name="Shaw L.M."/>
            <person name="Masouleh A.K."/>
            <person name="Furtado A."/>
            <person name="Henry R.J."/>
            <person name="Mitter N."/>
        </authorList>
    </citation>
    <scope>NUCLEOTIDE SEQUENCE [LARGE SCALE GENOMIC DNA]</scope>
    <source>
        <strain evidence="2">cv. Hass</strain>
    </source>
</reference>
<keyword evidence="2" id="KW-1185">Reference proteome</keyword>
<sequence length="618" mass="69871">MKERCKKEESTEMRMRSTKRLLLLFHPVDERRRGRELESKSCFNDRIPVTRSIDPFRALCSNTNWSQLWGVTDYAGSILKAVEVGLPIMHDSEMGSSLVASKYKQSHDEAKSSRNQLKTVKSFVDACEVMSEKMGVRRRGVSFVVKAMGLLIWALAFFWVEPVVGGRHGQWLDHDKEGVLGSGDQVTDLPGQPTVGFRHYAGYVTVNENNGRALFYWFYEAAQPEEKPLVLWLNGGPGCSSVGYGATQEIGPFIVDSNGHGLRFNPYSWNKEANMLFLESPVGVGFSYSNTTSDYTILGDNFTANDSYAFLHKWFEKFPSYRNQSFYIAGESYAGKYIPELAEVIYDMNKNSSLYINLKGLMLGNPETSSAEDWQGLVDYAWSHAVVSDETYSTIKRSCNFSSHDPWSNDDCSKAVDEVFKQYKAIDIYSLYTPTCTPNSTASEVERMPVRMFKSSSKMMPRIMGGYDPCLDQYAKVFYNRADVQKALHVSDGHHLKNWSICNDEIFNDWKDSKPSVIPIYKKLIAAGLRIWVYSGDTDGRVPVLSTRYSLSALGLPITRPWSPWFHEKQVSGWFQEYKGLTFATFRGAGHAVPIFNPSSSLAFFASFLAGESPPFER</sequence>
<name>A0ACC2L4V4_PERAE</name>
<evidence type="ECO:0000313" key="2">
    <source>
        <dbReference type="Proteomes" id="UP001234297"/>
    </source>
</evidence>
<gene>
    <name evidence="1" type="ORF">MRB53_021834</name>
</gene>
<proteinExistence type="predicted"/>
<organism evidence="1 2">
    <name type="scientific">Persea americana</name>
    <name type="common">Avocado</name>
    <dbReference type="NCBI Taxonomy" id="3435"/>
    <lineage>
        <taxon>Eukaryota</taxon>
        <taxon>Viridiplantae</taxon>
        <taxon>Streptophyta</taxon>
        <taxon>Embryophyta</taxon>
        <taxon>Tracheophyta</taxon>
        <taxon>Spermatophyta</taxon>
        <taxon>Magnoliopsida</taxon>
        <taxon>Magnoliidae</taxon>
        <taxon>Laurales</taxon>
        <taxon>Lauraceae</taxon>
        <taxon>Persea</taxon>
    </lineage>
</organism>
<comment type="caution">
    <text evidence="1">The sequence shown here is derived from an EMBL/GenBank/DDBJ whole genome shotgun (WGS) entry which is preliminary data.</text>
</comment>
<evidence type="ECO:0000313" key="1">
    <source>
        <dbReference type="EMBL" id="KAJ8628527.1"/>
    </source>
</evidence>